<dbReference type="HOGENOM" id="CLU_2967499_0_0_1"/>
<dbReference type="InParanoid" id="A0A0C2ZVZ8"/>
<protein>
    <submittedName>
        <fullName evidence="1">Uncharacterized protein</fullName>
    </submittedName>
</protein>
<accession>A0A0C2ZVZ8</accession>
<name>A0A0C2ZVZ8_9AGAM</name>
<organism evidence="1 2">
    <name type="scientific">Scleroderma citrinum Foug A</name>
    <dbReference type="NCBI Taxonomy" id="1036808"/>
    <lineage>
        <taxon>Eukaryota</taxon>
        <taxon>Fungi</taxon>
        <taxon>Dikarya</taxon>
        <taxon>Basidiomycota</taxon>
        <taxon>Agaricomycotina</taxon>
        <taxon>Agaricomycetes</taxon>
        <taxon>Agaricomycetidae</taxon>
        <taxon>Boletales</taxon>
        <taxon>Sclerodermatineae</taxon>
        <taxon>Sclerodermataceae</taxon>
        <taxon>Scleroderma</taxon>
    </lineage>
</organism>
<dbReference type="EMBL" id="KN822021">
    <property type="protein sequence ID" value="KIM65643.1"/>
    <property type="molecule type" value="Genomic_DNA"/>
</dbReference>
<evidence type="ECO:0000313" key="2">
    <source>
        <dbReference type="Proteomes" id="UP000053989"/>
    </source>
</evidence>
<gene>
    <name evidence="1" type="ORF">SCLCIDRAFT_112481</name>
</gene>
<reference evidence="2" key="2">
    <citation type="submission" date="2015-01" db="EMBL/GenBank/DDBJ databases">
        <title>Evolutionary Origins and Diversification of the Mycorrhizal Mutualists.</title>
        <authorList>
            <consortium name="DOE Joint Genome Institute"/>
            <consortium name="Mycorrhizal Genomics Consortium"/>
            <person name="Kohler A."/>
            <person name="Kuo A."/>
            <person name="Nagy L.G."/>
            <person name="Floudas D."/>
            <person name="Copeland A."/>
            <person name="Barry K.W."/>
            <person name="Cichocki N."/>
            <person name="Veneault-Fourrey C."/>
            <person name="LaButti K."/>
            <person name="Lindquist E.A."/>
            <person name="Lipzen A."/>
            <person name="Lundell T."/>
            <person name="Morin E."/>
            <person name="Murat C."/>
            <person name="Riley R."/>
            <person name="Ohm R."/>
            <person name="Sun H."/>
            <person name="Tunlid A."/>
            <person name="Henrissat B."/>
            <person name="Grigoriev I.V."/>
            <person name="Hibbett D.S."/>
            <person name="Martin F."/>
        </authorList>
    </citation>
    <scope>NUCLEOTIDE SEQUENCE [LARGE SCALE GENOMIC DNA]</scope>
    <source>
        <strain evidence="2">Foug A</strain>
    </source>
</reference>
<sequence>REDMKVSAAIADPNGRGHRNDTLAWFWMMDVLQDTEVNDWMLECMLQSCYGCRVADNNQ</sequence>
<dbReference type="OrthoDB" id="3265433at2759"/>
<keyword evidence="2" id="KW-1185">Reference proteome</keyword>
<dbReference type="Proteomes" id="UP000053989">
    <property type="component" value="Unassembled WGS sequence"/>
</dbReference>
<reference evidence="1 2" key="1">
    <citation type="submission" date="2014-04" db="EMBL/GenBank/DDBJ databases">
        <authorList>
            <consortium name="DOE Joint Genome Institute"/>
            <person name="Kuo A."/>
            <person name="Kohler A."/>
            <person name="Nagy L.G."/>
            <person name="Floudas D."/>
            <person name="Copeland A."/>
            <person name="Barry K.W."/>
            <person name="Cichocki N."/>
            <person name="Veneault-Fourrey C."/>
            <person name="LaButti K."/>
            <person name="Lindquist E.A."/>
            <person name="Lipzen A."/>
            <person name="Lundell T."/>
            <person name="Morin E."/>
            <person name="Murat C."/>
            <person name="Sun H."/>
            <person name="Tunlid A."/>
            <person name="Henrissat B."/>
            <person name="Grigoriev I.V."/>
            <person name="Hibbett D.S."/>
            <person name="Martin F."/>
            <person name="Nordberg H.P."/>
            <person name="Cantor M.N."/>
            <person name="Hua S.X."/>
        </authorList>
    </citation>
    <scope>NUCLEOTIDE SEQUENCE [LARGE SCALE GENOMIC DNA]</scope>
    <source>
        <strain evidence="1 2">Foug A</strain>
    </source>
</reference>
<dbReference type="AlphaFoldDB" id="A0A0C2ZVZ8"/>
<feature type="non-terminal residue" evidence="1">
    <location>
        <position position="1"/>
    </location>
</feature>
<evidence type="ECO:0000313" key="1">
    <source>
        <dbReference type="EMBL" id="KIM65643.1"/>
    </source>
</evidence>
<proteinExistence type="predicted"/>